<dbReference type="Pfam" id="PF04299">
    <property type="entry name" value="FMN_bind_2"/>
    <property type="match status" value="1"/>
</dbReference>
<evidence type="ECO:0000313" key="2">
    <source>
        <dbReference type="EMBL" id="SPE19226.1"/>
    </source>
</evidence>
<name>A0A2N9L7I7_9BACT</name>
<dbReference type="PANTHER" id="PTHR35802">
    <property type="entry name" value="PROTEASE SYNTHASE AND SPORULATION PROTEIN PAI 2"/>
    <property type="match status" value="1"/>
</dbReference>
<dbReference type="OrthoDB" id="9794948at2"/>
<protein>
    <submittedName>
        <fullName evidence="2">Negative transcriptional regulator</fullName>
    </submittedName>
</protein>
<evidence type="ECO:0000313" key="3">
    <source>
        <dbReference type="Proteomes" id="UP000239735"/>
    </source>
</evidence>
<dbReference type="PIRSF" id="PIRSF010372">
    <property type="entry name" value="PaiB"/>
    <property type="match status" value="1"/>
</dbReference>
<dbReference type="InterPro" id="IPR012349">
    <property type="entry name" value="Split_barrel_FMN-bd"/>
</dbReference>
<sequence length="226" mass="25091">MYTPKFNRVSDHAILLEAMRENSFAILFGPLGTSSTPGAHAATHLPLMIKDEGEHGLIEGHFAAANPHWKALAGRKTLVVFAGAHSYVSPTCYTEALSVPTWNYIAVHAYGILSLVEGSQDKERLVTELIVIHEPGFLDRWREFSDGFRRTMLAGIKGFRIPIERIEGKFKLSQNRTPEERRNVLTAHAAGTPDQQELARWMQRLADPGLNPRDHEEAKGAGTVKG</sequence>
<proteinExistence type="predicted"/>
<dbReference type="AlphaFoldDB" id="A0A2N9L7I7"/>
<gene>
    <name evidence="2" type="ORF">SBA5_220072</name>
</gene>
<organism evidence="2 3">
    <name type="scientific">Candidatus Sulfuritelmatomonas gaucii</name>
    <dbReference type="NCBI Taxonomy" id="2043161"/>
    <lineage>
        <taxon>Bacteria</taxon>
        <taxon>Pseudomonadati</taxon>
        <taxon>Acidobacteriota</taxon>
        <taxon>Terriglobia</taxon>
        <taxon>Terriglobales</taxon>
        <taxon>Acidobacteriaceae</taxon>
        <taxon>Candidatus Sulfuritelmatomonas</taxon>
    </lineage>
</organism>
<dbReference type="InterPro" id="IPR007396">
    <property type="entry name" value="TR_PAI2-type"/>
</dbReference>
<evidence type="ECO:0000256" key="1">
    <source>
        <dbReference type="SAM" id="MobiDB-lite"/>
    </source>
</evidence>
<dbReference type="PANTHER" id="PTHR35802:SF1">
    <property type="entry name" value="PROTEASE SYNTHASE AND SPORULATION PROTEIN PAI 2"/>
    <property type="match status" value="1"/>
</dbReference>
<dbReference type="Gene3D" id="2.30.110.10">
    <property type="entry name" value="Electron Transport, Fmn-binding Protein, Chain A"/>
    <property type="match status" value="1"/>
</dbReference>
<dbReference type="EMBL" id="OKRB01000078">
    <property type="protein sequence ID" value="SPE19226.1"/>
    <property type="molecule type" value="Genomic_DNA"/>
</dbReference>
<reference evidence="3" key="1">
    <citation type="submission" date="2018-02" db="EMBL/GenBank/DDBJ databases">
        <authorList>
            <person name="Hausmann B."/>
        </authorList>
    </citation>
    <scope>NUCLEOTIDE SEQUENCE [LARGE SCALE GENOMIC DNA]</scope>
    <source>
        <strain evidence="3">Peat soil MAG SbA5</strain>
    </source>
</reference>
<feature type="region of interest" description="Disordered" evidence="1">
    <location>
        <begin position="205"/>
        <end position="226"/>
    </location>
</feature>
<dbReference type="Proteomes" id="UP000239735">
    <property type="component" value="Unassembled WGS sequence"/>
</dbReference>
<accession>A0A2N9L7I7</accession>
<dbReference type="SUPFAM" id="SSF50475">
    <property type="entry name" value="FMN-binding split barrel"/>
    <property type="match status" value="1"/>
</dbReference>